<dbReference type="RefSeq" id="WP_199404671.1">
    <property type="nucleotide sequence ID" value="NZ_JAOZFC020000003.1"/>
</dbReference>
<keyword evidence="1" id="KW-0812">Transmembrane</keyword>
<name>A0ABT6D5D2_9LACO</name>
<proteinExistence type="predicted"/>
<evidence type="ECO:0000256" key="1">
    <source>
        <dbReference type="SAM" id="Phobius"/>
    </source>
</evidence>
<keyword evidence="3" id="KW-1185">Reference proteome</keyword>
<feature type="transmembrane region" description="Helical" evidence="1">
    <location>
        <begin position="37"/>
        <end position="54"/>
    </location>
</feature>
<protein>
    <submittedName>
        <fullName evidence="2">Uncharacterized protein</fullName>
    </submittedName>
</protein>
<keyword evidence="1" id="KW-1133">Transmembrane helix</keyword>
<accession>A0ABT6D5D2</accession>
<feature type="transmembrane region" description="Helical" evidence="1">
    <location>
        <begin position="60"/>
        <end position="78"/>
    </location>
</feature>
<organism evidence="2 3">
    <name type="scientific">Weissella fermenti</name>
    <dbReference type="NCBI Taxonomy" id="2987699"/>
    <lineage>
        <taxon>Bacteria</taxon>
        <taxon>Bacillati</taxon>
        <taxon>Bacillota</taxon>
        <taxon>Bacilli</taxon>
        <taxon>Lactobacillales</taxon>
        <taxon>Lactobacillaceae</taxon>
        <taxon>Weissella</taxon>
    </lineage>
</organism>
<evidence type="ECO:0000313" key="3">
    <source>
        <dbReference type="Proteomes" id="UP001146336"/>
    </source>
</evidence>
<dbReference type="EMBL" id="JAOZFC020000003">
    <property type="protein sequence ID" value="MDF9300612.1"/>
    <property type="molecule type" value="Genomic_DNA"/>
</dbReference>
<gene>
    <name evidence="2" type="ORF">OIT47_010065</name>
</gene>
<comment type="caution">
    <text evidence="2">The sequence shown here is derived from an EMBL/GenBank/DDBJ whole genome shotgun (WGS) entry which is preliminary data.</text>
</comment>
<reference evidence="2" key="1">
    <citation type="submission" date="2023-03" db="EMBL/GenBank/DDBJ databases">
        <title>Comparative genomics of Weissella fermenti BK2, and weissella type species.</title>
        <authorList>
            <person name="Lee J.K."/>
            <person name="Baek J.H."/>
            <person name="Kim J.M."/>
            <person name="Choi D.G."/>
            <person name="Jeon C.O."/>
        </authorList>
    </citation>
    <scope>NUCLEOTIDE SEQUENCE</scope>
    <source>
        <strain evidence="2">BK2</strain>
    </source>
</reference>
<sequence length="120" mass="13611">MAYNNWHVAGRVRKTGWWSKIPIVGTWLGINLSTTQVKYGALSFLITLAILSQYPTSDWLGMIITAILLLVLTVYLVLPEPEKYAPEKIRGQVFFQSLFKIGEVSAYRPLRPEDLKRGGE</sequence>
<dbReference type="Proteomes" id="UP001146336">
    <property type="component" value="Unassembled WGS sequence"/>
</dbReference>
<keyword evidence="1" id="KW-0472">Membrane</keyword>
<evidence type="ECO:0000313" key="2">
    <source>
        <dbReference type="EMBL" id="MDF9300612.1"/>
    </source>
</evidence>